<dbReference type="KEGG" id="tig:THII_3785"/>
<accession>A0A090APA2</accession>
<keyword evidence="2" id="KW-1185">Reference proteome</keyword>
<dbReference type="Proteomes" id="UP000031623">
    <property type="component" value="Chromosome"/>
</dbReference>
<dbReference type="EMBL" id="AP014633">
    <property type="protein sequence ID" value="BAP58082.1"/>
    <property type="molecule type" value="Genomic_DNA"/>
</dbReference>
<reference evidence="1 2" key="1">
    <citation type="journal article" date="2014" name="ISME J.">
        <title>Ecophysiology of Thioploca ingrica as revealed by the complete genome sequence supplemented with proteomic evidence.</title>
        <authorList>
            <person name="Kojima H."/>
            <person name="Ogura Y."/>
            <person name="Yamamoto N."/>
            <person name="Togashi T."/>
            <person name="Mori H."/>
            <person name="Watanabe T."/>
            <person name="Nemoto F."/>
            <person name="Kurokawa K."/>
            <person name="Hayashi T."/>
            <person name="Fukui M."/>
        </authorList>
    </citation>
    <scope>NUCLEOTIDE SEQUENCE [LARGE SCALE GENOMIC DNA]</scope>
</reference>
<gene>
    <name evidence="1" type="ORF">THII_3785</name>
</gene>
<sequence length="79" mass="8653">MANLLHFLTDLAVNPAKQMTFIKYPHTVMTAAGLSQMEQTIIESKNRRQISSIFADTRVPMASVCGDPGPDPLPDPDPN</sequence>
<dbReference type="AlphaFoldDB" id="A0A090APA2"/>
<proteinExistence type="predicted"/>
<name>A0A090APA2_9GAMM</name>
<dbReference type="HOGENOM" id="CLU_2396783_0_0_6"/>
<protein>
    <submittedName>
        <fullName evidence="1">Uncharacterized protein</fullName>
    </submittedName>
</protein>
<evidence type="ECO:0000313" key="2">
    <source>
        <dbReference type="Proteomes" id="UP000031623"/>
    </source>
</evidence>
<evidence type="ECO:0000313" key="1">
    <source>
        <dbReference type="EMBL" id="BAP58082.1"/>
    </source>
</evidence>
<organism evidence="1 2">
    <name type="scientific">Thioploca ingrica</name>
    <dbReference type="NCBI Taxonomy" id="40754"/>
    <lineage>
        <taxon>Bacteria</taxon>
        <taxon>Pseudomonadati</taxon>
        <taxon>Pseudomonadota</taxon>
        <taxon>Gammaproteobacteria</taxon>
        <taxon>Thiotrichales</taxon>
        <taxon>Thiotrichaceae</taxon>
        <taxon>Thioploca</taxon>
    </lineage>
</organism>